<evidence type="ECO:0000313" key="3">
    <source>
        <dbReference type="Proteomes" id="UP000694865"/>
    </source>
</evidence>
<protein>
    <submittedName>
        <fullName evidence="4">Phenazine biosynthesis-like domain-containing protein-like</fullName>
    </submittedName>
</protein>
<name>A0ABM0GR19_SACKO</name>
<proteinExistence type="inferred from homology"/>
<keyword evidence="3" id="KW-1185">Reference proteome</keyword>
<dbReference type="InterPro" id="IPR003719">
    <property type="entry name" value="Phenazine_PhzF-like"/>
</dbReference>
<dbReference type="PIRSF" id="PIRSF016184">
    <property type="entry name" value="PhzC_PhzF"/>
    <property type="match status" value="1"/>
</dbReference>
<dbReference type="Gene3D" id="3.10.310.10">
    <property type="entry name" value="Diaminopimelate Epimerase, Chain A, domain 1"/>
    <property type="match status" value="2"/>
</dbReference>
<sequence length="328" mass="36277">MRSTILTTCRHVIVFARCKIIYIIMATLEASETGSLDVFIVDAFTAKRFAGNPAAVCLLEKDIPDIERQKIASEMNLSETAYIQKISSNGDSFKESSWFNLRWFTPTNEVVLCGHATLASAAVLFHCKGNVNTTLHFKTLSGTLLARKEDQGIVLDLPLYATVVQDEKEVLSVVKATVGSLLVSEIHYNPDMKKLLVRLDNTVTRNDLESMKRPDSNSLLNIEDGSHVRGVMVTLRGTKQGGCVDDEGEVYDFISRYFAPWAGISEDPVTGSAHAVLAGYWSNVLEKKQLYARQCSPRGGDLRIVVRDDNRVDICGQAVIVMKAQLTL</sequence>
<evidence type="ECO:0000256" key="1">
    <source>
        <dbReference type="ARBA" id="ARBA00008270"/>
    </source>
</evidence>
<gene>
    <name evidence="4" type="primary">LOC100369034</name>
</gene>
<comment type="similarity">
    <text evidence="1">Belongs to the PhzF family.</text>
</comment>
<reference evidence="4" key="1">
    <citation type="submission" date="2025-08" db="UniProtKB">
        <authorList>
            <consortium name="RefSeq"/>
        </authorList>
    </citation>
    <scope>IDENTIFICATION</scope>
    <source>
        <tissue evidence="4">Testes</tissue>
    </source>
</reference>
<dbReference type="PANTHER" id="PTHR13774:SF17">
    <property type="entry name" value="PHENAZINE BIOSYNTHESIS-LIKE DOMAIN-CONTAINING PROTEIN"/>
    <property type="match status" value="1"/>
</dbReference>
<dbReference type="GeneID" id="100369034"/>
<accession>A0ABM0GR19</accession>
<dbReference type="Proteomes" id="UP000694865">
    <property type="component" value="Unplaced"/>
</dbReference>
<dbReference type="PANTHER" id="PTHR13774">
    <property type="entry name" value="PHENAZINE BIOSYNTHESIS PROTEIN"/>
    <property type="match status" value="1"/>
</dbReference>
<evidence type="ECO:0000256" key="2">
    <source>
        <dbReference type="ARBA" id="ARBA00023235"/>
    </source>
</evidence>
<dbReference type="RefSeq" id="XP_002735425.1">
    <property type="nucleotide sequence ID" value="XM_002735379.2"/>
</dbReference>
<keyword evidence="2" id="KW-0413">Isomerase</keyword>
<dbReference type="SUPFAM" id="SSF54506">
    <property type="entry name" value="Diaminopimelate epimerase-like"/>
    <property type="match status" value="1"/>
</dbReference>
<organism evidence="3 4">
    <name type="scientific">Saccoglossus kowalevskii</name>
    <name type="common">Acorn worm</name>
    <dbReference type="NCBI Taxonomy" id="10224"/>
    <lineage>
        <taxon>Eukaryota</taxon>
        <taxon>Metazoa</taxon>
        <taxon>Hemichordata</taxon>
        <taxon>Enteropneusta</taxon>
        <taxon>Harrimaniidae</taxon>
        <taxon>Saccoglossus</taxon>
    </lineage>
</organism>
<evidence type="ECO:0000313" key="4">
    <source>
        <dbReference type="RefSeq" id="XP_002735425.1"/>
    </source>
</evidence>
<dbReference type="Pfam" id="PF02567">
    <property type="entry name" value="PhzC-PhzF"/>
    <property type="match status" value="1"/>
</dbReference>
<dbReference type="NCBIfam" id="TIGR00654">
    <property type="entry name" value="PhzF_family"/>
    <property type="match status" value="1"/>
</dbReference>